<organism evidence="8 9">
    <name type="scientific">Desmophyllum pertusum</name>
    <dbReference type="NCBI Taxonomy" id="174260"/>
    <lineage>
        <taxon>Eukaryota</taxon>
        <taxon>Metazoa</taxon>
        <taxon>Cnidaria</taxon>
        <taxon>Anthozoa</taxon>
        <taxon>Hexacorallia</taxon>
        <taxon>Scleractinia</taxon>
        <taxon>Caryophylliina</taxon>
        <taxon>Caryophylliidae</taxon>
        <taxon>Desmophyllum</taxon>
    </lineage>
</organism>
<sequence>MGFLVQSIWCRWQCFSLKEPPASGTCGTNLRFYLRDDHPAVSDGEVTQTVCVASDSQNNPCNNSRRNIQVVNCGAFYLYKLVELRSSCGASRLNTWRYCTNGETDDKCVSVNCPAGKLCSLTDNGHQHQCVDDNGPCSPNPCKNGGTCNTNSGSFTCSCPSGYTGDNCSTSSLQNCPGSVAMGMES</sequence>
<dbReference type="GO" id="GO:0005509">
    <property type="term" value="F:calcium ion binding"/>
    <property type="evidence" value="ECO:0007669"/>
    <property type="project" value="InterPro"/>
</dbReference>
<dbReference type="Pfam" id="PF00008">
    <property type="entry name" value="EGF"/>
    <property type="match status" value="1"/>
</dbReference>
<comment type="caution">
    <text evidence="6">Lacks conserved residue(s) required for the propagation of feature annotation.</text>
</comment>
<dbReference type="InterPro" id="IPR057774">
    <property type="entry name" value="D8C_UMOD/GP2/OIT3-like"/>
</dbReference>
<protein>
    <recommendedName>
        <fullName evidence="7">EGF-like domain-containing protein</fullName>
    </recommendedName>
</protein>
<dbReference type="PRINTS" id="PR00010">
    <property type="entry name" value="EGFBLOOD"/>
</dbReference>
<keyword evidence="4 6" id="KW-1015">Disulfide bond</keyword>
<proteinExistence type="predicted"/>
<evidence type="ECO:0000256" key="1">
    <source>
        <dbReference type="ARBA" id="ARBA00022536"/>
    </source>
</evidence>
<evidence type="ECO:0000256" key="4">
    <source>
        <dbReference type="ARBA" id="ARBA00023157"/>
    </source>
</evidence>
<keyword evidence="3" id="KW-0677">Repeat</keyword>
<dbReference type="CDD" id="cd00054">
    <property type="entry name" value="EGF_CA"/>
    <property type="match status" value="1"/>
</dbReference>
<evidence type="ECO:0000256" key="2">
    <source>
        <dbReference type="ARBA" id="ARBA00022729"/>
    </source>
</evidence>
<dbReference type="InterPro" id="IPR001881">
    <property type="entry name" value="EGF-like_Ca-bd_dom"/>
</dbReference>
<feature type="disulfide bond" evidence="6">
    <location>
        <begin position="159"/>
        <end position="168"/>
    </location>
</feature>
<dbReference type="EMBL" id="MU827340">
    <property type="protein sequence ID" value="KAJ7353830.1"/>
    <property type="molecule type" value="Genomic_DNA"/>
</dbReference>
<feature type="non-terminal residue" evidence="8">
    <location>
        <position position="186"/>
    </location>
</feature>
<dbReference type="FunFam" id="2.10.25.10:FF:000173">
    <property type="entry name" value="Neurogenic locus notch protein 2"/>
    <property type="match status" value="1"/>
</dbReference>
<keyword evidence="1 6" id="KW-0245">EGF-like domain</keyword>
<evidence type="ECO:0000313" key="9">
    <source>
        <dbReference type="Proteomes" id="UP001163046"/>
    </source>
</evidence>
<keyword evidence="2" id="KW-0732">Signal</keyword>
<dbReference type="AlphaFoldDB" id="A0A9W9YJD7"/>
<comment type="caution">
    <text evidence="8">The sequence shown here is derived from an EMBL/GenBank/DDBJ whole genome shotgun (WGS) entry which is preliminary data.</text>
</comment>
<gene>
    <name evidence="8" type="ORF">OS493_032104</name>
</gene>
<dbReference type="OrthoDB" id="5946642at2759"/>
<evidence type="ECO:0000256" key="3">
    <source>
        <dbReference type="ARBA" id="ARBA00022737"/>
    </source>
</evidence>
<accession>A0A9W9YJD7</accession>
<dbReference type="Pfam" id="PF23283">
    <property type="entry name" value="D8C_UMOD"/>
    <property type="match status" value="1"/>
</dbReference>
<dbReference type="Gene3D" id="2.10.25.10">
    <property type="entry name" value="Laminin"/>
    <property type="match status" value="1"/>
</dbReference>
<keyword evidence="9" id="KW-1185">Reference proteome</keyword>
<dbReference type="PROSITE" id="PS50026">
    <property type="entry name" value="EGF_3"/>
    <property type="match status" value="1"/>
</dbReference>
<dbReference type="Proteomes" id="UP001163046">
    <property type="component" value="Unassembled WGS sequence"/>
</dbReference>
<reference evidence="8" key="1">
    <citation type="submission" date="2023-01" db="EMBL/GenBank/DDBJ databases">
        <title>Genome assembly of the deep-sea coral Lophelia pertusa.</title>
        <authorList>
            <person name="Herrera S."/>
            <person name="Cordes E."/>
        </authorList>
    </citation>
    <scope>NUCLEOTIDE SEQUENCE</scope>
    <source>
        <strain evidence="8">USNM1676648</strain>
        <tissue evidence="8">Polyp</tissue>
    </source>
</reference>
<dbReference type="PROSITE" id="PS01186">
    <property type="entry name" value="EGF_2"/>
    <property type="match status" value="1"/>
</dbReference>
<keyword evidence="5" id="KW-0325">Glycoprotein</keyword>
<dbReference type="PROSITE" id="PS00022">
    <property type="entry name" value="EGF_1"/>
    <property type="match status" value="1"/>
</dbReference>
<dbReference type="SMART" id="SM00179">
    <property type="entry name" value="EGF_CA"/>
    <property type="match status" value="1"/>
</dbReference>
<evidence type="ECO:0000313" key="8">
    <source>
        <dbReference type="EMBL" id="KAJ7353830.1"/>
    </source>
</evidence>
<evidence type="ECO:0000256" key="6">
    <source>
        <dbReference type="PROSITE-ProRule" id="PRU00076"/>
    </source>
</evidence>
<dbReference type="InterPro" id="IPR000742">
    <property type="entry name" value="EGF"/>
</dbReference>
<dbReference type="SUPFAM" id="SSF57196">
    <property type="entry name" value="EGF/Laminin"/>
    <property type="match status" value="1"/>
</dbReference>
<evidence type="ECO:0000256" key="5">
    <source>
        <dbReference type="ARBA" id="ARBA00023180"/>
    </source>
</evidence>
<dbReference type="SMART" id="SM00181">
    <property type="entry name" value="EGF"/>
    <property type="match status" value="1"/>
</dbReference>
<feature type="domain" description="EGF-like" evidence="7">
    <location>
        <begin position="133"/>
        <end position="169"/>
    </location>
</feature>
<evidence type="ECO:0000259" key="7">
    <source>
        <dbReference type="PROSITE" id="PS50026"/>
    </source>
</evidence>
<name>A0A9W9YJD7_9CNID</name>